<feature type="domain" description="Bacterial sugar transferase" evidence="2">
    <location>
        <begin position="30"/>
        <end position="208"/>
    </location>
</feature>
<evidence type="ECO:0000313" key="4">
    <source>
        <dbReference type="Proteomes" id="UP001597120"/>
    </source>
</evidence>
<accession>A0ABW3DBH0</accession>
<dbReference type="InterPro" id="IPR003362">
    <property type="entry name" value="Bact_transf"/>
</dbReference>
<dbReference type="PANTHER" id="PTHR30576">
    <property type="entry name" value="COLANIC BIOSYNTHESIS UDP-GLUCOSE LIPID CARRIER TRANSFERASE"/>
    <property type="match status" value="1"/>
</dbReference>
<dbReference type="GO" id="GO:0016740">
    <property type="term" value="F:transferase activity"/>
    <property type="evidence" value="ECO:0007669"/>
    <property type="project" value="UniProtKB-KW"/>
</dbReference>
<keyword evidence="3" id="KW-0808">Transferase</keyword>
<reference evidence="4" key="1">
    <citation type="journal article" date="2019" name="Int. J. Syst. Evol. Microbiol.">
        <title>The Global Catalogue of Microorganisms (GCM) 10K type strain sequencing project: providing services to taxonomists for standard genome sequencing and annotation.</title>
        <authorList>
            <consortium name="The Broad Institute Genomics Platform"/>
            <consortium name="The Broad Institute Genome Sequencing Center for Infectious Disease"/>
            <person name="Wu L."/>
            <person name="Ma J."/>
        </authorList>
    </citation>
    <scope>NUCLEOTIDE SEQUENCE [LARGE SCALE GENOMIC DNA]</scope>
    <source>
        <strain evidence="4">CCUG 57263</strain>
    </source>
</reference>
<evidence type="ECO:0000313" key="3">
    <source>
        <dbReference type="EMBL" id="MFD0869658.1"/>
    </source>
</evidence>
<keyword evidence="4" id="KW-1185">Reference proteome</keyword>
<evidence type="ECO:0000259" key="2">
    <source>
        <dbReference type="Pfam" id="PF02397"/>
    </source>
</evidence>
<sequence length="212" mass="24209">MEGIITKSSTEAQSSVELSRPYGFYCSIIKPALDWTAGLLLLPVVAPLLLLLCLLIKLESEGPALFRQKRVGKDGKVFTIYKLRTMYTHVPKEGRSPESTDDPRITKVGKWIRKTSLDELPQLLNILRGEMSFVGPRPEQLSIVQDAYGEKERQRFLVKPGITGLWQTSADRKAPIHHNLHHDFTYIQNISWRMDVYILLRTALVMLKSNTY</sequence>
<dbReference type="EMBL" id="JBHTIU010000034">
    <property type="protein sequence ID" value="MFD0869658.1"/>
    <property type="molecule type" value="Genomic_DNA"/>
</dbReference>
<dbReference type="RefSeq" id="WP_379288099.1">
    <property type="nucleotide sequence ID" value="NZ_JBHTIU010000034.1"/>
</dbReference>
<comment type="similarity">
    <text evidence="1">Belongs to the bacterial sugar transferase family.</text>
</comment>
<gene>
    <name evidence="3" type="ORF">ACFQ03_10890</name>
</gene>
<evidence type="ECO:0000256" key="1">
    <source>
        <dbReference type="ARBA" id="ARBA00006464"/>
    </source>
</evidence>
<proteinExistence type="inferred from homology"/>
<protein>
    <submittedName>
        <fullName evidence="3">Sugar transferase</fullName>
        <ecNumber evidence="3">2.7.8.-</ecNumber>
    </submittedName>
</protein>
<dbReference type="PANTHER" id="PTHR30576:SF0">
    <property type="entry name" value="UNDECAPRENYL-PHOSPHATE N-ACETYLGALACTOSAMINYL 1-PHOSPHATE TRANSFERASE-RELATED"/>
    <property type="match status" value="1"/>
</dbReference>
<dbReference type="EC" id="2.7.8.-" evidence="3"/>
<organism evidence="3 4">
    <name type="scientific">Paenibacillus residui</name>
    <dbReference type="NCBI Taxonomy" id="629724"/>
    <lineage>
        <taxon>Bacteria</taxon>
        <taxon>Bacillati</taxon>
        <taxon>Bacillota</taxon>
        <taxon>Bacilli</taxon>
        <taxon>Bacillales</taxon>
        <taxon>Paenibacillaceae</taxon>
        <taxon>Paenibacillus</taxon>
    </lineage>
</organism>
<dbReference type="Proteomes" id="UP001597120">
    <property type="component" value="Unassembled WGS sequence"/>
</dbReference>
<dbReference type="Pfam" id="PF02397">
    <property type="entry name" value="Bac_transf"/>
    <property type="match status" value="1"/>
</dbReference>
<comment type="caution">
    <text evidence="3">The sequence shown here is derived from an EMBL/GenBank/DDBJ whole genome shotgun (WGS) entry which is preliminary data.</text>
</comment>
<name>A0ABW3DBH0_9BACL</name>